<name>D0A0J2_TRYB9</name>
<evidence type="ECO:0000313" key="3">
    <source>
        <dbReference type="EMBL" id="CBH16750.1"/>
    </source>
</evidence>
<organism evidence="3 4">
    <name type="scientific">Trypanosoma brucei gambiense (strain MHOM/CI/86/DAL972)</name>
    <dbReference type="NCBI Taxonomy" id="679716"/>
    <lineage>
        <taxon>Eukaryota</taxon>
        <taxon>Discoba</taxon>
        <taxon>Euglenozoa</taxon>
        <taxon>Kinetoplastea</taxon>
        <taxon>Metakinetoplastina</taxon>
        <taxon>Trypanosomatida</taxon>
        <taxon>Trypanosomatidae</taxon>
        <taxon>Trypanosoma</taxon>
    </lineage>
</organism>
<accession>D0A0J2</accession>
<dbReference type="GeneID" id="23865102"/>
<gene>
    <name evidence="3" type="ORF">TbgDal_X18530</name>
</gene>
<reference evidence="4" key="1">
    <citation type="journal article" date="2010" name="PLoS Negl. Trop. Dis.">
        <title>The genome sequence of Trypanosoma brucei gambiense, causative agent of chronic human african trypanosomiasis.</title>
        <authorList>
            <person name="Jackson A.P."/>
            <person name="Sanders M."/>
            <person name="Berry A."/>
            <person name="McQuillan J."/>
            <person name="Aslett M.A."/>
            <person name="Quail M.A."/>
            <person name="Chukualim B."/>
            <person name="Capewell P."/>
            <person name="MacLeod A."/>
            <person name="Melville S.E."/>
            <person name="Gibson W."/>
            <person name="Barry J.D."/>
            <person name="Berriman M."/>
            <person name="Hertz-Fowler C."/>
        </authorList>
    </citation>
    <scope>NUCLEOTIDE SEQUENCE [LARGE SCALE GENOMIC DNA]</scope>
    <source>
        <strain evidence="4">MHOM/CI/86/DAL972</strain>
    </source>
</reference>
<dbReference type="Proteomes" id="UP000002316">
    <property type="component" value="Chromosome 10"/>
</dbReference>
<feature type="region of interest" description="Disordered" evidence="2">
    <location>
        <begin position="280"/>
        <end position="301"/>
    </location>
</feature>
<feature type="compositionally biased region" description="Low complexity" evidence="2">
    <location>
        <begin position="1171"/>
        <end position="1186"/>
    </location>
</feature>
<protein>
    <submittedName>
        <fullName evidence="3">Uncharacterized protein</fullName>
    </submittedName>
</protein>
<keyword evidence="1" id="KW-0175">Coiled coil</keyword>
<dbReference type="OrthoDB" id="267603at2759"/>
<dbReference type="EMBL" id="FN554973">
    <property type="protein sequence ID" value="CBH16750.1"/>
    <property type="molecule type" value="Genomic_DNA"/>
</dbReference>
<feature type="region of interest" description="Disordered" evidence="2">
    <location>
        <begin position="1160"/>
        <end position="1200"/>
    </location>
</feature>
<dbReference type="RefSeq" id="XP_011779014.1">
    <property type="nucleotide sequence ID" value="XM_011780712.1"/>
</dbReference>
<dbReference type="KEGG" id="tbg:TbgDal_X18530"/>
<evidence type="ECO:0000256" key="2">
    <source>
        <dbReference type="SAM" id="MobiDB-lite"/>
    </source>
</evidence>
<evidence type="ECO:0000313" key="4">
    <source>
        <dbReference type="Proteomes" id="UP000002316"/>
    </source>
</evidence>
<sequence>MQSAGSDGEPAACTSAISALQLTNSSAAVLCGEKAPEVSITLLDEIVQFLSPLQLQGYISRIIDVCGTQRVEELILCVRCEKDVENLLGERSSLQQRQNMWKGLCKYKKLAAKRLQQEMRKNVPPKRTRVGILNPTAGLTGDATTTTSSGIGAPPLRPKPLFDASIGFINRLAFAGYQDSGADLEKQDLPLNVDSFQKTSLELGNGVQDVVAPLQLSLQTLSSLGSSHISLSSPTSSGEKRYRHERVPLVSLCTAGKAGDDPEHGGAVYCGEMWSCSSEEDEGVGAAPTTTSSPERPDSHVKETMELCKAQLDQLRRTLNAAVEEAVSVYNNGLQILQACLKDAVGDVLPGISSIATDEIRVEVLAFTQTPRLRVELHPQEQLCALAPDDAMKATSSETAMKEAPNSPCHNQSCTGPPSVGERGALEEIIADDAPISLPVRAREPSCSSTVVPSNAVGSFHPQVPNACGESNATRKSPQNERNHMFQEISCNEPGAVLENNATVECGEDSCRSVRVSTPTVVAVPSIRNTEATPTSGPGGVRCREAILISSASRTSGSSTALNHVGHVGVSTTPDGNGDCNVVEGAETSEPFDTSPLGEFGLHAIPRPADVRTVLFDSPQWHIVTRQGNEDYSQIIAGSQVIYVDDASSSVTAAVGPKDTTKQFGNVVDAHWNMNKCGVGSPEATTMGATSLRQRSLSIVEDTMPIQELHDVEQETVCQRQNGLDSYLPLSESSNTTGVVERSLEPYESTTAFELSVMENAGPRSHSQGISGRGSDTNAVEFLDGEHCGNAMAPTRFLTDILTPTTSPRPPGTWSAVETPEKDNSTQVNMVEGLMGEDINALDYDTLKDLCSKLGLKVPGDYTFGDCDDESQFIGSAFSQQNDEICDSAGLSGDNGNSCPAHDAVNGPFAMCGGDARNEETLQQQPHGQKGYTPQLSGLLTRDESENCGKRSAATPPFSMDAEDSEWYDAQRTAKEGQMREVLRLFITRHFFMQDVAAFFLHRLPRFSGGSAYKRLRVSDFLKTRFVLTQGELEEERRVARVKELEEMNCCVLSSLAGDSAERVERQALNFLRNNTASLGDQQLDSSLIFDPNRSSSQVDNADQDELSLYEKLLLMEPTDVHTVTGLVQTDFPHVTRHRVETLMREAGVPIICLQRVHNTQGPADGDVDVTQRPTTPTSPTGSSRTEVTQRNQFQNRKKKFFAQRTLFTRARDR</sequence>
<proteinExistence type="predicted"/>
<dbReference type="AlphaFoldDB" id="D0A0J2"/>
<feature type="coiled-coil region" evidence="1">
    <location>
        <begin position="305"/>
        <end position="332"/>
    </location>
</feature>
<evidence type="ECO:0000256" key="1">
    <source>
        <dbReference type="SAM" id="Coils"/>
    </source>
</evidence>
<dbReference type="VEuPathDB" id="TriTrypDB:Tbg972.10.18530"/>